<dbReference type="Gene3D" id="3.40.50.300">
    <property type="entry name" value="P-loop containing nucleotide triphosphate hydrolases"/>
    <property type="match status" value="2"/>
</dbReference>
<dbReference type="KEGG" id="bgj:AWC36_09640"/>
<dbReference type="PROSITE" id="PS00211">
    <property type="entry name" value="ABC_TRANSPORTER_1"/>
    <property type="match status" value="2"/>
</dbReference>
<name>A0A0G4K1Q7_9GAMM</name>
<evidence type="ECO:0000256" key="2">
    <source>
        <dbReference type="ARBA" id="ARBA00022448"/>
    </source>
</evidence>
<feature type="domain" description="ABC transporter" evidence="5">
    <location>
        <begin position="277"/>
        <end position="526"/>
    </location>
</feature>
<evidence type="ECO:0000259" key="5">
    <source>
        <dbReference type="PROSITE" id="PS50893"/>
    </source>
</evidence>
<dbReference type="InterPro" id="IPR013563">
    <property type="entry name" value="Oligopep_ABC_C"/>
</dbReference>
<dbReference type="NCBIfam" id="NF011713">
    <property type="entry name" value="PRK15134.1"/>
    <property type="match status" value="1"/>
</dbReference>
<comment type="similarity">
    <text evidence="1">Belongs to the ABC transporter superfamily.</text>
</comment>
<dbReference type="PROSITE" id="PS50893">
    <property type="entry name" value="ABC_TRANSPORTER_2"/>
    <property type="match status" value="2"/>
</dbReference>
<dbReference type="NCBIfam" id="NF007739">
    <property type="entry name" value="PRK10419.1"/>
    <property type="match status" value="2"/>
</dbReference>
<evidence type="ECO:0000256" key="3">
    <source>
        <dbReference type="ARBA" id="ARBA00022741"/>
    </source>
</evidence>
<dbReference type="GO" id="GO:0016887">
    <property type="term" value="F:ATP hydrolysis activity"/>
    <property type="evidence" value="ECO:0007669"/>
    <property type="project" value="InterPro"/>
</dbReference>
<dbReference type="OrthoDB" id="9784450at2"/>
<keyword evidence="2" id="KW-0813">Transport</keyword>
<keyword evidence="8" id="KW-1185">Reference proteome</keyword>
<dbReference type="CDD" id="cd03257">
    <property type="entry name" value="ABC_NikE_OppD_transporters"/>
    <property type="match status" value="2"/>
</dbReference>
<dbReference type="EMBL" id="CGIG01000001">
    <property type="protein sequence ID" value="CPR21006.1"/>
    <property type="molecule type" value="Genomic_DNA"/>
</dbReference>
<evidence type="ECO:0000313" key="7">
    <source>
        <dbReference type="EMBL" id="RLM29502.1"/>
    </source>
</evidence>
<reference evidence="8" key="1">
    <citation type="submission" date="2015-01" db="EMBL/GenBank/DDBJ databases">
        <authorList>
            <person name="Paterson Steve"/>
        </authorList>
    </citation>
    <scope>NUCLEOTIDE SEQUENCE [LARGE SCALE GENOMIC DNA]</scope>
    <source>
        <strain evidence="8">OBR1</strain>
    </source>
</reference>
<dbReference type="STRING" id="1109412.BN1221_04637"/>
<evidence type="ECO:0000313" key="8">
    <source>
        <dbReference type="Proteomes" id="UP000044377"/>
    </source>
</evidence>
<dbReference type="InterPro" id="IPR017871">
    <property type="entry name" value="ABC_transporter-like_CS"/>
</dbReference>
<evidence type="ECO:0000313" key="6">
    <source>
        <dbReference type="EMBL" id="CPR21006.1"/>
    </source>
</evidence>
<dbReference type="EMBL" id="MJLX01000001">
    <property type="protein sequence ID" value="RLM29502.1"/>
    <property type="molecule type" value="Genomic_DNA"/>
</dbReference>
<dbReference type="RefSeq" id="WP_048639288.1">
    <property type="nucleotide sequence ID" value="NZ_CGIG01000001.1"/>
</dbReference>
<evidence type="ECO:0000313" key="9">
    <source>
        <dbReference type="Proteomes" id="UP000285972"/>
    </source>
</evidence>
<dbReference type="InterPro" id="IPR003593">
    <property type="entry name" value="AAA+_ATPase"/>
</dbReference>
<keyword evidence="4 6" id="KW-0067">ATP-binding</keyword>
<gene>
    <name evidence="7" type="ORF">BIY26_00320</name>
    <name evidence="6" type="ORF">BN1221_04637</name>
</gene>
<protein>
    <submittedName>
        <fullName evidence="7">Microcin C ABC transporter ATP-binding protein YejF</fullName>
    </submittedName>
    <submittedName>
        <fullName evidence="6">Putative ABC transporter ATP-binding protein</fullName>
    </submittedName>
</protein>
<feature type="domain" description="ABC transporter" evidence="5">
    <location>
        <begin position="7"/>
        <end position="258"/>
    </location>
</feature>
<reference evidence="6" key="2">
    <citation type="submission" date="2015-01" db="EMBL/GenBank/DDBJ databases">
        <authorList>
            <person name="Xiang T."/>
            <person name="Song Y."/>
            <person name="Huang L."/>
            <person name="Wang B."/>
            <person name="Wu P."/>
        </authorList>
    </citation>
    <scope>NUCLEOTIDE SEQUENCE [LARGE SCALE GENOMIC DNA]</scope>
    <source>
        <strain evidence="6">OBR1</strain>
    </source>
</reference>
<organism evidence="6 8">
    <name type="scientific">Brenneria goodwinii</name>
    <dbReference type="NCBI Taxonomy" id="1109412"/>
    <lineage>
        <taxon>Bacteria</taxon>
        <taxon>Pseudomonadati</taxon>
        <taxon>Pseudomonadota</taxon>
        <taxon>Gammaproteobacteria</taxon>
        <taxon>Enterobacterales</taxon>
        <taxon>Pectobacteriaceae</taxon>
        <taxon>Brenneria</taxon>
    </lineage>
</organism>
<evidence type="ECO:0000256" key="4">
    <source>
        <dbReference type="ARBA" id="ARBA00022840"/>
    </source>
</evidence>
<keyword evidence="3" id="KW-0547">Nucleotide-binding</keyword>
<dbReference type="FunFam" id="3.40.50.300:FF:000016">
    <property type="entry name" value="Oligopeptide ABC transporter ATP-binding component"/>
    <property type="match status" value="2"/>
</dbReference>
<dbReference type="Proteomes" id="UP000285972">
    <property type="component" value="Unassembled WGS sequence"/>
</dbReference>
<dbReference type="InterPro" id="IPR003439">
    <property type="entry name" value="ABC_transporter-like_ATP-bd"/>
</dbReference>
<dbReference type="InterPro" id="IPR050319">
    <property type="entry name" value="ABC_transp_ATP-bind"/>
</dbReference>
<sequence length="530" mass="59316">MSTSPLLQIENLSIAFRSGESEQQVVDQISLAVNAGETLALVGESGSGKSVTALSILRLLPSPPVVYQQGDIIFAGQSLLHADEKTLRQIRGDRIAMIFQEPMVSLNPLQSIEKQLIEVLALHRGMRTDVARSEVITCLDRVGIRQAKSRLNDFPHQLSGGERQRVMIAMALLTQPDLLIADEPTTALDVTVQAQILTLLDELKQELGMSLLFITHNLNIVRRLADNVAVMKSGQRVEYNTRDRLFAAPQHPYTRQLLDAEPAGEPAPLTSDIQPILRVEQLQVSFPVKRGLLRRTVDEKQVVKDINFTLRRGESIGLVGESGSGKSTTGLALLRLLRSRGKIWFDNQPLHEFTRKQMLPFRRRIQVVFQDPNSALNPRLNAEQIISEGLSVHQKLSVQAREQRVIEAMREVGLDPSTRHRYPSEFSGGQRQRIAIARALILQPELLILDEPTSSLDRTVQAQILALLKSLQQKHQLAYLFISHDLQVVRALCHQVIVLKQGEVVEQGDCRAVFTHPAQDYTRELLQLSS</sequence>
<dbReference type="SMART" id="SM00382">
    <property type="entry name" value="AAA"/>
    <property type="match status" value="2"/>
</dbReference>
<dbReference type="NCBIfam" id="NF008453">
    <property type="entry name" value="PRK11308.1"/>
    <property type="match status" value="2"/>
</dbReference>
<dbReference type="PANTHER" id="PTHR43776">
    <property type="entry name" value="TRANSPORT ATP-BINDING PROTEIN"/>
    <property type="match status" value="1"/>
</dbReference>
<dbReference type="Proteomes" id="UP000044377">
    <property type="component" value="Unassembled WGS sequence"/>
</dbReference>
<dbReference type="SUPFAM" id="SSF52540">
    <property type="entry name" value="P-loop containing nucleoside triphosphate hydrolases"/>
    <property type="match status" value="2"/>
</dbReference>
<dbReference type="Pfam" id="PF00005">
    <property type="entry name" value="ABC_tran"/>
    <property type="match status" value="2"/>
</dbReference>
<reference evidence="7 9" key="3">
    <citation type="submission" date="2016-09" db="EMBL/GenBank/DDBJ databases">
        <authorList>
            <person name="Doonan J."/>
            <person name="Pachebat J.A."/>
            <person name="Golyshin P.N."/>
            <person name="Denman S."/>
            <person name="Mcdonald J.E."/>
        </authorList>
    </citation>
    <scope>NUCLEOTIDE SEQUENCE [LARGE SCALE GENOMIC DNA]</scope>
    <source>
        <strain evidence="7 9">FRB141</strain>
    </source>
</reference>
<dbReference type="GO" id="GO:0005524">
    <property type="term" value="F:ATP binding"/>
    <property type="evidence" value="ECO:0007669"/>
    <property type="project" value="UniProtKB-KW"/>
</dbReference>
<proteinExistence type="inferred from homology"/>
<dbReference type="InterPro" id="IPR027417">
    <property type="entry name" value="P-loop_NTPase"/>
</dbReference>
<dbReference type="Pfam" id="PF08352">
    <property type="entry name" value="oligo_HPY"/>
    <property type="match status" value="1"/>
</dbReference>
<evidence type="ECO:0000256" key="1">
    <source>
        <dbReference type="ARBA" id="ARBA00005417"/>
    </source>
</evidence>
<dbReference type="GO" id="GO:0015833">
    <property type="term" value="P:peptide transport"/>
    <property type="evidence" value="ECO:0007669"/>
    <property type="project" value="InterPro"/>
</dbReference>
<dbReference type="AlphaFoldDB" id="A0A0G4K1Q7"/>
<dbReference type="GO" id="GO:0055085">
    <property type="term" value="P:transmembrane transport"/>
    <property type="evidence" value="ECO:0007669"/>
    <property type="project" value="UniProtKB-ARBA"/>
</dbReference>
<accession>A0A0G4K1Q7</accession>
<dbReference type="GeneID" id="70907060"/>
<dbReference type="PANTHER" id="PTHR43776:SF7">
    <property type="entry name" value="D,D-DIPEPTIDE TRANSPORT ATP-BINDING PROTEIN DDPF-RELATED"/>
    <property type="match status" value="1"/>
</dbReference>